<proteinExistence type="predicted"/>
<evidence type="ECO:0000313" key="3">
    <source>
        <dbReference type="Proteomes" id="UP000048984"/>
    </source>
</evidence>
<dbReference type="AlphaFoldDB" id="A0A0P6WHX2"/>
<evidence type="ECO:0000313" key="2">
    <source>
        <dbReference type="EMBL" id="KPL54370.1"/>
    </source>
</evidence>
<dbReference type="STRING" id="665126.ABB55_20910"/>
<feature type="region of interest" description="Disordered" evidence="1">
    <location>
        <begin position="140"/>
        <end position="166"/>
    </location>
</feature>
<protein>
    <submittedName>
        <fullName evidence="2">Uncharacterized protein</fullName>
    </submittedName>
</protein>
<evidence type="ECO:0000256" key="1">
    <source>
        <dbReference type="SAM" id="MobiDB-lite"/>
    </source>
</evidence>
<accession>A0A0P6WHX2</accession>
<name>A0A0P6WHX2_9HYPH</name>
<gene>
    <name evidence="2" type="ORF">ABB55_20910</name>
</gene>
<dbReference type="EMBL" id="LJYW01000001">
    <property type="protein sequence ID" value="KPL54370.1"/>
    <property type="molecule type" value="Genomic_DNA"/>
</dbReference>
<keyword evidence="3" id="KW-1185">Reference proteome</keyword>
<sequence length="166" mass="17426">MNDTVDLIHLLGRLRPSELDRLADGIRQGGLEEFRTALHAFVRQEYPGPVSQSVADDMVTVASDLRVLAARLGRPVADFMETVASPVDEAFQSALGGADIPSIVAIGAERAAATALSAVPPKTAKQRIAEAAAKLPKRAAKLPKPVGVVPPAAPTRSKTRFAQGEG</sequence>
<organism evidence="2 3">
    <name type="scientific">Prosthecodimorpha hirschii</name>
    <dbReference type="NCBI Taxonomy" id="665126"/>
    <lineage>
        <taxon>Bacteria</taxon>
        <taxon>Pseudomonadati</taxon>
        <taxon>Pseudomonadota</taxon>
        <taxon>Alphaproteobacteria</taxon>
        <taxon>Hyphomicrobiales</taxon>
        <taxon>Ancalomicrobiaceae</taxon>
        <taxon>Prosthecodimorpha</taxon>
    </lineage>
</organism>
<reference evidence="2 3" key="1">
    <citation type="submission" date="2015-09" db="EMBL/GenBank/DDBJ databases">
        <authorList>
            <person name="Jackson K.R."/>
            <person name="Lunt B.L."/>
            <person name="Fisher J.N.B."/>
            <person name="Gardner A.V."/>
            <person name="Bailey M.E."/>
            <person name="Deus L.M."/>
            <person name="Earl A.S."/>
            <person name="Gibby P.D."/>
            <person name="Hartmann K.A."/>
            <person name="Liu J.E."/>
            <person name="Manci A.M."/>
            <person name="Nielsen D.A."/>
            <person name="Solomon M.B."/>
            <person name="Breakwell D.P."/>
            <person name="Burnett S.H."/>
            <person name="Grose J.H."/>
        </authorList>
    </citation>
    <scope>NUCLEOTIDE SEQUENCE [LARGE SCALE GENOMIC DNA]</scope>
    <source>
        <strain evidence="2 3">16</strain>
    </source>
</reference>
<dbReference type="Proteomes" id="UP000048984">
    <property type="component" value="Unassembled WGS sequence"/>
</dbReference>
<reference evidence="2 3" key="2">
    <citation type="submission" date="2015-10" db="EMBL/GenBank/DDBJ databases">
        <title>Draft Genome Sequence of Prosthecomicrobium hirschii ATCC 27832.</title>
        <authorList>
            <person name="Daniel J."/>
            <person name="Givan S.A."/>
            <person name="Brun Y.V."/>
            <person name="Brown P.J."/>
        </authorList>
    </citation>
    <scope>NUCLEOTIDE SEQUENCE [LARGE SCALE GENOMIC DNA]</scope>
    <source>
        <strain evidence="2 3">16</strain>
    </source>
</reference>
<dbReference type="RefSeq" id="WP_054360538.1">
    <property type="nucleotide sequence ID" value="NZ_LJYW01000001.1"/>
</dbReference>
<comment type="caution">
    <text evidence="2">The sequence shown here is derived from an EMBL/GenBank/DDBJ whole genome shotgun (WGS) entry which is preliminary data.</text>
</comment>